<sequence>MPRRSSDAEADLAACKAILQQGSKSFAAASLLLPERVRNPAAAVYAFCRVADDAVDEGVGGLDAVRALEGRLARACAGTPDDGPVDRALARVIEAHQLPRVFLEALLEGFAWDAEGRRYETLSALNAYAARVAGAVGAVMATLMGVRSARALARACDLGVAMQLTNVARDVGEDARRGRLYLPEAWLREAGIAPETWLSAPFFDARVGLLVARLLGTAEALYRRADAGIAMLPRDCRPAIRSASLIYGDIGRVIAAQGFDSVSGRAVTSKRRKGVLLLRALVSPTPSDPLALGAEAPALSETRFLVEAGGEP</sequence>
<dbReference type="SFLD" id="SFLDG01018">
    <property type="entry name" value="Squalene/Phytoene_Synthase_Lik"/>
    <property type="match status" value="1"/>
</dbReference>
<dbReference type="KEGG" id="ccro:CMC5_014430"/>
<dbReference type="SFLD" id="SFLDS00005">
    <property type="entry name" value="Isoprenoid_Synthase_Type_I"/>
    <property type="match status" value="1"/>
</dbReference>
<keyword evidence="3 6" id="KW-0808">Transferase</keyword>
<dbReference type="FunFam" id="1.10.600.10:FF:000020">
    <property type="entry name" value="Phytoene synthase"/>
    <property type="match status" value="1"/>
</dbReference>
<proteinExistence type="inferred from homology"/>
<dbReference type="SFLD" id="SFLDG01212">
    <property type="entry name" value="Phytoene_synthase_like"/>
    <property type="match status" value="1"/>
</dbReference>
<evidence type="ECO:0000256" key="2">
    <source>
        <dbReference type="ARBA" id="ARBA00006251"/>
    </source>
</evidence>
<dbReference type="EMBL" id="CP012159">
    <property type="protein sequence ID" value="AKT37311.1"/>
    <property type="molecule type" value="Genomic_DNA"/>
</dbReference>
<dbReference type="InterPro" id="IPR019845">
    <property type="entry name" value="Squalene/phytoene_synthase_CS"/>
</dbReference>
<dbReference type="Pfam" id="PF00494">
    <property type="entry name" value="SQS_PSY"/>
    <property type="match status" value="1"/>
</dbReference>
<dbReference type="Proteomes" id="UP000067626">
    <property type="component" value="Chromosome"/>
</dbReference>
<dbReference type="InterPro" id="IPR033904">
    <property type="entry name" value="Trans_IPPS_HH"/>
</dbReference>
<dbReference type="RefSeq" id="WP_050429699.1">
    <property type="nucleotide sequence ID" value="NZ_CP012159.1"/>
</dbReference>
<dbReference type="CDD" id="cd00683">
    <property type="entry name" value="Trans_IPPS_HH"/>
    <property type="match status" value="1"/>
</dbReference>
<evidence type="ECO:0000256" key="4">
    <source>
        <dbReference type="ARBA" id="ARBA00022746"/>
    </source>
</evidence>
<evidence type="ECO:0000256" key="5">
    <source>
        <dbReference type="ARBA" id="ARBA00053028"/>
    </source>
</evidence>
<dbReference type="PROSITE" id="PS01044">
    <property type="entry name" value="SQUALEN_PHYTOEN_SYN_1"/>
    <property type="match status" value="1"/>
</dbReference>
<comment type="similarity">
    <text evidence="2">Belongs to the phytoene/squalene synthase family.</text>
</comment>
<protein>
    <submittedName>
        <fullName evidence="6">Phytoene synthase</fullName>
        <ecNumber evidence="6">2.5.1.32</ecNumber>
    </submittedName>
</protein>
<dbReference type="EC" id="2.5.1.32" evidence="6"/>
<name>A0A0K1E8V4_CHOCO</name>
<evidence type="ECO:0000313" key="7">
    <source>
        <dbReference type="Proteomes" id="UP000067626"/>
    </source>
</evidence>
<gene>
    <name evidence="6" type="primary">crtB</name>
    <name evidence="6" type="ORF">CMC5_014430</name>
</gene>
<dbReference type="OrthoDB" id="9807580at2"/>
<evidence type="ECO:0000256" key="1">
    <source>
        <dbReference type="ARBA" id="ARBA00004684"/>
    </source>
</evidence>
<dbReference type="GO" id="GO:0004311">
    <property type="term" value="F:geranylgeranyl diphosphate synthase activity"/>
    <property type="evidence" value="ECO:0007669"/>
    <property type="project" value="InterPro"/>
</dbReference>
<accession>A0A0K1E8V4</accession>
<reference evidence="6 7" key="1">
    <citation type="submission" date="2015-07" db="EMBL/GenBank/DDBJ databases">
        <title>Genome analysis of myxobacterium Chondromyces crocatus Cm c5 reveals a high potential for natural compound synthesis and the genetic basis for the loss of fruiting body formation.</title>
        <authorList>
            <person name="Zaburannyi N."/>
            <person name="Bunk B."/>
            <person name="Maier J."/>
            <person name="Overmann J."/>
            <person name="Mueller R."/>
        </authorList>
    </citation>
    <scope>NUCLEOTIDE SEQUENCE [LARGE SCALE GENOMIC DNA]</scope>
    <source>
        <strain evidence="6 7">Cm c5</strain>
    </source>
</reference>
<comment type="cofactor">
    <cofactor evidence="5">
        <name>ATP</name>
        <dbReference type="ChEBI" id="CHEBI:30616"/>
    </cofactor>
</comment>
<dbReference type="InterPro" id="IPR008949">
    <property type="entry name" value="Isoprenoid_synthase_dom_sf"/>
</dbReference>
<dbReference type="AlphaFoldDB" id="A0A0K1E8V4"/>
<evidence type="ECO:0000313" key="6">
    <source>
        <dbReference type="EMBL" id="AKT37311.1"/>
    </source>
</evidence>
<dbReference type="GO" id="GO:0051996">
    <property type="term" value="F:squalene synthase [NAD(P)H] activity"/>
    <property type="evidence" value="ECO:0007669"/>
    <property type="project" value="InterPro"/>
</dbReference>
<dbReference type="PANTHER" id="PTHR31480">
    <property type="entry name" value="BIFUNCTIONAL LYCOPENE CYCLASE/PHYTOENE SYNTHASE"/>
    <property type="match status" value="1"/>
</dbReference>
<dbReference type="STRING" id="52.CMC5_014430"/>
<dbReference type="Gene3D" id="1.10.600.10">
    <property type="entry name" value="Farnesyl Diphosphate Synthase"/>
    <property type="match status" value="1"/>
</dbReference>
<comment type="pathway">
    <text evidence="1">Carotenoid biosynthesis; phytoene biosynthesis.</text>
</comment>
<dbReference type="GO" id="GO:0016117">
    <property type="term" value="P:carotenoid biosynthetic process"/>
    <property type="evidence" value="ECO:0007669"/>
    <property type="project" value="UniProtKB-KW"/>
</dbReference>
<keyword evidence="7" id="KW-1185">Reference proteome</keyword>
<organism evidence="6 7">
    <name type="scientific">Chondromyces crocatus</name>
    <dbReference type="NCBI Taxonomy" id="52"/>
    <lineage>
        <taxon>Bacteria</taxon>
        <taxon>Pseudomonadati</taxon>
        <taxon>Myxococcota</taxon>
        <taxon>Polyangia</taxon>
        <taxon>Polyangiales</taxon>
        <taxon>Polyangiaceae</taxon>
        <taxon>Chondromyces</taxon>
    </lineage>
</organism>
<dbReference type="InterPro" id="IPR002060">
    <property type="entry name" value="Squ/phyt_synthse"/>
</dbReference>
<dbReference type="PATRIC" id="fig|52.7.peg.1543"/>
<evidence type="ECO:0000256" key="3">
    <source>
        <dbReference type="ARBA" id="ARBA00022679"/>
    </source>
</evidence>
<keyword evidence="4" id="KW-0125">Carotenoid biosynthesis</keyword>
<dbReference type="SUPFAM" id="SSF48576">
    <property type="entry name" value="Terpenoid synthases"/>
    <property type="match status" value="1"/>
</dbReference>
<dbReference type="InterPro" id="IPR044843">
    <property type="entry name" value="Trans_IPPS_bact-type"/>
</dbReference>